<name>K0S924_THAOC</name>
<feature type="compositionally biased region" description="Gly residues" evidence="1">
    <location>
        <begin position="245"/>
        <end position="256"/>
    </location>
</feature>
<feature type="compositionally biased region" description="Gly residues" evidence="1">
    <location>
        <begin position="97"/>
        <end position="109"/>
    </location>
</feature>
<accession>K0S924</accession>
<keyword evidence="3" id="KW-1185">Reference proteome</keyword>
<dbReference type="EMBL" id="AGNL01028269">
    <property type="protein sequence ID" value="EJK57426.1"/>
    <property type="molecule type" value="Genomic_DNA"/>
</dbReference>
<comment type="caution">
    <text evidence="2">The sequence shown here is derived from an EMBL/GenBank/DDBJ whole genome shotgun (WGS) entry which is preliminary data.</text>
</comment>
<evidence type="ECO:0000313" key="2">
    <source>
        <dbReference type="EMBL" id="EJK57426.1"/>
    </source>
</evidence>
<feature type="region of interest" description="Disordered" evidence="1">
    <location>
        <begin position="59"/>
        <end position="116"/>
    </location>
</feature>
<dbReference type="Proteomes" id="UP000266841">
    <property type="component" value="Unassembled WGS sequence"/>
</dbReference>
<organism evidence="2 3">
    <name type="scientific">Thalassiosira oceanica</name>
    <name type="common">Marine diatom</name>
    <dbReference type="NCBI Taxonomy" id="159749"/>
    <lineage>
        <taxon>Eukaryota</taxon>
        <taxon>Sar</taxon>
        <taxon>Stramenopiles</taxon>
        <taxon>Ochrophyta</taxon>
        <taxon>Bacillariophyta</taxon>
        <taxon>Coscinodiscophyceae</taxon>
        <taxon>Thalassiosirophycidae</taxon>
        <taxon>Thalassiosirales</taxon>
        <taxon>Thalassiosiraceae</taxon>
        <taxon>Thalassiosira</taxon>
    </lineage>
</organism>
<gene>
    <name evidence="2" type="ORF">THAOC_22530</name>
</gene>
<sequence>MFIRPHPTAAFSGLCPGLGGTGPPAPPGMTLREGCCEGKGSGVCPGTEGNDIARCGLSPDRGGGEMSVAGRSRACRSNDGAESTPHREEHTAPTFSGWGGAHLNPGGGCHPRPRASGGPLNGPALLYLYNAALQSIQLRLRGGASGPIDRTRRLVIRQARGEGPRGRVLQFSWTGRRAGLSTARRPVGEEGGIGPLRARQRRRVGARKGGPQSIRTRWRALGAPGGRVRSGRWALGSAQVDVDGRGGGGSGRPARS</sequence>
<evidence type="ECO:0000313" key="3">
    <source>
        <dbReference type="Proteomes" id="UP000266841"/>
    </source>
</evidence>
<evidence type="ECO:0000256" key="1">
    <source>
        <dbReference type="SAM" id="MobiDB-lite"/>
    </source>
</evidence>
<dbReference type="AlphaFoldDB" id="K0S924"/>
<proteinExistence type="predicted"/>
<reference evidence="2 3" key="1">
    <citation type="journal article" date="2012" name="Genome Biol.">
        <title>Genome and low-iron response of an oceanic diatom adapted to chronic iron limitation.</title>
        <authorList>
            <person name="Lommer M."/>
            <person name="Specht M."/>
            <person name="Roy A.S."/>
            <person name="Kraemer L."/>
            <person name="Andreson R."/>
            <person name="Gutowska M.A."/>
            <person name="Wolf J."/>
            <person name="Bergner S.V."/>
            <person name="Schilhabel M.B."/>
            <person name="Klostermeier U.C."/>
            <person name="Beiko R.G."/>
            <person name="Rosenstiel P."/>
            <person name="Hippler M."/>
            <person name="Laroche J."/>
        </authorList>
    </citation>
    <scope>NUCLEOTIDE SEQUENCE [LARGE SCALE GENOMIC DNA]</scope>
    <source>
        <strain evidence="2 3">CCMP1005</strain>
    </source>
</reference>
<feature type="region of interest" description="Disordered" evidence="1">
    <location>
        <begin position="223"/>
        <end position="256"/>
    </location>
</feature>
<protein>
    <submittedName>
        <fullName evidence="2">Uncharacterized protein</fullName>
    </submittedName>
</protein>